<feature type="region of interest" description="Disordered" evidence="1">
    <location>
        <begin position="125"/>
        <end position="152"/>
    </location>
</feature>
<organism evidence="2 3">
    <name type="scientific">Capsulimonas corticalis</name>
    <dbReference type="NCBI Taxonomy" id="2219043"/>
    <lineage>
        <taxon>Bacteria</taxon>
        <taxon>Bacillati</taxon>
        <taxon>Armatimonadota</taxon>
        <taxon>Armatimonadia</taxon>
        <taxon>Capsulimonadales</taxon>
        <taxon>Capsulimonadaceae</taxon>
        <taxon>Capsulimonas</taxon>
    </lineage>
</organism>
<evidence type="ECO:0000256" key="1">
    <source>
        <dbReference type="SAM" id="MobiDB-lite"/>
    </source>
</evidence>
<sequence length="152" mass="16599">MYLTKEQLLAYKSPEPLEEDFLVEELGGSAHIRGVTKKDELEAVNAEIEHLKRLPIPVTHPVTGQVYKPDHGDIKAACWVSACVTEPKLTALEWLQFAAEGFAFLGALHVRAWVCSRLISDPLKPGDEEVPDGIGAAKAEINEGEEGGDPLE</sequence>
<dbReference type="EMBL" id="AP025739">
    <property type="protein sequence ID" value="BDI33406.1"/>
    <property type="molecule type" value="Genomic_DNA"/>
</dbReference>
<dbReference type="AlphaFoldDB" id="A0A402D5X3"/>
<evidence type="ECO:0000313" key="2">
    <source>
        <dbReference type="EMBL" id="BDI33406.1"/>
    </source>
</evidence>
<gene>
    <name evidence="2" type="ORF">CCAX7_54570</name>
</gene>
<dbReference type="KEGG" id="ccot:CCAX7_54570"/>
<proteinExistence type="predicted"/>
<evidence type="ECO:0000313" key="3">
    <source>
        <dbReference type="Proteomes" id="UP000287394"/>
    </source>
</evidence>
<reference evidence="2 3" key="1">
    <citation type="journal article" date="2019" name="Int. J. Syst. Evol. Microbiol.">
        <title>Capsulimonas corticalis gen. nov., sp. nov., an aerobic capsulated bacterium, of a novel bacterial order, Capsulimonadales ord. nov., of the class Armatimonadia of the phylum Armatimonadetes.</title>
        <authorList>
            <person name="Li J."/>
            <person name="Kudo C."/>
            <person name="Tonouchi A."/>
        </authorList>
    </citation>
    <scope>NUCLEOTIDE SEQUENCE [LARGE SCALE GENOMIC DNA]</scope>
    <source>
        <strain evidence="2 3">AX-7</strain>
    </source>
</reference>
<dbReference type="Proteomes" id="UP000287394">
    <property type="component" value="Chromosome"/>
</dbReference>
<keyword evidence="3" id="KW-1185">Reference proteome</keyword>
<dbReference type="RefSeq" id="WP_119324845.1">
    <property type="nucleotide sequence ID" value="NZ_AP025739.1"/>
</dbReference>
<name>A0A402D5X3_9BACT</name>
<feature type="compositionally biased region" description="Acidic residues" evidence="1">
    <location>
        <begin position="142"/>
        <end position="152"/>
    </location>
</feature>
<accession>A0A402D5X3</accession>
<protein>
    <submittedName>
        <fullName evidence="2">Uncharacterized protein</fullName>
    </submittedName>
</protein>